<name>A0A8X6UJI5_NEPPI</name>
<dbReference type="SUPFAM" id="SSF48726">
    <property type="entry name" value="Immunoglobulin"/>
    <property type="match status" value="1"/>
</dbReference>
<accession>A0A8X6UJI5</accession>
<feature type="non-terminal residue" evidence="1">
    <location>
        <position position="1"/>
    </location>
</feature>
<comment type="caution">
    <text evidence="1">The sequence shown here is derived from an EMBL/GenBank/DDBJ whole genome shotgun (WGS) entry which is preliminary data.</text>
</comment>
<dbReference type="OrthoDB" id="9355041at2759"/>
<dbReference type="Proteomes" id="UP000887013">
    <property type="component" value="Unassembled WGS sequence"/>
</dbReference>
<dbReference type="InterPro" id="IPR036179">
    <property type="entry name" value="Ig-like_dom_sf"/>
</dbReference>
<evidence type="ECO:0000313" key="2">
    <source>
        <dbReference type="Proteomes" id="UP000887013"/>
    </source>
</evidence>
<keyword evidence="2" id="KW-1185">Reference proteome</keyword>
<evidence type="ECO:0008006" key="3">
    <source>
        <dbReference type="Google" id="ProtNLM"/>
    </source>
</evidence>
<proteinExistence type="predicted"/>
<organism evidence="1 2">
    <name type="scientific">Nephila pilipes</name>
    <name type="common">Giant wood spider</name>
    <name type="synonym">Nephila maculata</name>
    <dbReference type="NCBI Taxonomy" id="299642"/>
    <lineage>
        <taxon>Eukaryota</taxon>
        <taxon>Metazoa</taxon>
        <taxon>Ecdysozoa</taxon>
        <taxon>Arthropoda</taxon>
        <taxon>Chelicerata</taxon>
        <taxon>Arachnida</taxon>
        <taxon>Araneae</taxon>
        <taxon>Araneomorphae</taxon>
        <taxon>Entelegynae</taxon>
        <taxon>Araneoidea</taxon>
        <taxon>Nephilidae</taxon>
        <taxon>Nephila</taxon>
    </lineage>
</organism>
<dbReference type="EMBL" id="BMAW01127486">
    <property type="protein sequence ID" value="GFU21272.1"/>
    <property type="molecule type" value="Genomic_DNA"/>
</dbReference>
<gene>
    <name evidence="1" type="ORF">NPIL_22361</name>
</gene>
<protein>
    <recommendedName>
        <fullName evidence="3">Immunoglobulin V-set domain-containing protein</fullName>
    </recommendedName>
</protein>
<sequence length="102" mass="11671">IHAEPAEGDQVGLRLVFTNVETEDAGTYTCSDDQDSVSFDLTVYHNKILNTLNEFRKTRGQQMDRRFKSPQMWLGAYVYSAELKNVFYTFISIILSTDITGH</sequence>
<dbReference type="CDD" id="cd00096">
    <property type="entry name" value="Ig"/>
    <property type="match status" value="1"/>
</dbReference>
<reference evidence="1" key="1">
    <citation type="submission" date="2020-08" db="EMBL/GenBank/DDBJ databases">
        <title>Multicomponent nature underlies the extraordinary mechanical properties of spider dragline silk.</title>
        <authorList>
            <person name="Kono N."/>
            <person name="Nakamura H."/>
            <person name="Mori M."/>
            <person name="Yoshida Y."/>
            <person name="Ohtoshi R."/>
            <person name="Malay A.D."/>
            <person name="Moran D.A.P."/>
            <person name="Tomita M."/>
            <person name="Numata K."/>
            <person name="Arakawa K."/>
        </authorList>
    </citation>
    <scope>NUCLEOTIDE SEQUENCE</scope>
</reference>
<dbReference type="AlphaFoldDB" id="A0A8X6UJI5"/>
<evidence type="ECO:0000313" key="1">
    <source>
        <dbReference type="EMBL" id="GFU21272.1"/>
    </source>
</evidence>